<dbReference type="Proteomes" id="UP000237347">
    <property type="component" value="Unassembled WGS sequence"/>
</dbReference>
<comment type="caution">
    <text evidence="1">The sequence shown here is derived from an EMBL/GenBank/DDBJ whole genome shotgun (WGS) entry which is preliminary data.</text>
</comment>
<proteinExistence type="predicted"/>
<dbReference type="EMBL" id="PKMF04000749">
    <property type="protein sequence ID" value="KAK7820226.1"/>
    <property type="molecule type" value="Genomic_DNA"/>
</dbReference>
<protein>
    <submittedName>
        <fullName evidence="1">Uncharacterized protein</fullName>
    </submittedName>
</protein>
<dbReference type="AlphaFoldDB" id="A0AAW0J1F3"/>
<accession>A0AAW0J1F3</accession>
<reference evidence="1 2" key="1">
    <citation type="journal article" date="2018" name="Sci. Data">
        <title>The draft genome sequence of cork oak.</title>
        <authorList>
            <person name="Ramos A.M."/>
            <person name="Usie A."/>
            <person name="Barbosa P."/>
            <person name="Barros P.M."/>
            <person name="Capote T."/>
            <person name="Chaves I."/>
            <person name="Simoes F."/>
            <person name="Abreu I."/>
            <person name="Carrasquinho I."/>
            <person name="Faro C."/>
            <person name="Guimaraes J.B."/>
            <person name="Mendonca D."/>
            <person name="Nobrega F."/>
            <person name="Rodrigues L."/>
            <person name="Saibo N.J.M."/>
            <person name="Varela M.C."/>
            <person name="Egas C."/>
            <person name="Matos J."/>
            <person name="Miguel C.M."/>
            <person name="Oliveira M.M."/>
            <person name="Ricardo C.P."/>
            <person name="Goncalves S."/>
        </authorList>
    </citation>
    <scope>NUCLEOTIDE SEQUENCE [LARGE SCALE GENOMIC DNA]</scope>
    <source>
        <strain evidence="2">cv. HL8</strain>
    </source>
</reference>
<evidence type="ECO:0000313" key="2">
    <source>
        <dbReference type="Proteomes" id="UP000237347"/>
    </source>
</evidence>
<organism evidence="1 2">
    <name type="scientific">Quercus suber</name>
    <name type="common">Cork oak</name>
    <dbReference type="NCBI Taxonomy" id="58331"/>
    <lineage>
        <taxon>Eukaryota</taxon>
        <taxon>Viridiplantae</taxon>
        <taxon>Streptophyta</taxon>
        <taxon>Embryophyta</taxon>
        <taxon>Tracheophyta</taxon>
        <taxon>Spermatophyta</taxon>
        <taxon>Magnoliopsida</taxon>
        <taxon>eudicotyledons</taxon>
        <taxon>Gunneridae</taxon>
        <taxon>Pentapetalae</taxon>
        <taxon>rosids</taxon>
        <taxon>fabids</taxon>
        <taxon>Fagales</taxon>
        <taxon>Fagaceae</taxon>
        <taxon>Quercus</taxon>
    </lineage>
</organism>
<gene>
    <name evidence="1" type="ORF">CFP56_039161</name>
</gene>
<keyword evidence="2" id="KW-1185">Reference proteome</keyword>
<name>A0AAW0J1F3_QUESU</name>
<evidence type="ECO:0000313" key="1">
    <source>
        <dbReference type="EMBL" id="KAK7820226.1"/>
    </source>
</evidence>
<sequence length="115" mass="12811">MAHKQLSSNFERNITTIYGVNSSYTVKGDQFLTDKARPTFKAAQLPHKLIGSDIVMQKVREGSSISSLVEVEGELCCVCVCVCVFVKIKERTENLGGEEKCHTQCCTSHEKKLKI</sequence>